<accession>A0A4U6UKU3</accession>
<gene>
    <name evidence="2" type="ORF">SEVIR_5G335800v2</name>
</gene>
<reference evidence="2" key="1">
    <citation type="submission" date="2019-03" db="EMBL/GenBank/DDBJ databases">
        <title>WGS assembly of Setaria viridis.</title>
        <authorList>
            <person name="Huang P."/>
            <person name="Jenkins J."/>
            <person name="Grimwood J."/>
            <person name="Barry K."/>
            <person name="Healey A."/>
            <person name="Mamidi S."/>
            <person name="Sreedasyam A."/>
            <person name="Shu S."/>
            <person name="Feldman M."/>
            <person name="Wu J."/>
            <person name="Yu Y."/>
            <person name="Chen C."/>
            <person name="Johnson J."/>
            <person name="Rokhsar D."/>
            <person name="Baxter I."/>
            <person name="Schmutz J."/>
            <person name="Brutnell T."/>
            <person name="Kellogg E."/>
        </authorList>
    </citation>
    <scope>NUCLEOTIDE SEQUENCE [LARGE SCALE GENOMIC DNA]</scope>
</reference>
<proteinExistence type="predicted"/>
<dbReference type="AlphaFoldDB" id="A0A4U6UKU3"/>
<organism evidence="2 3">
    <name type="scientific">Setaria viridis</name>
    <name type="common">Green bristlegrass</name>
    <name type="synonym">Setaria italica subsp. viridis</name>
    <dbReference type="NCBI Taxonomy" id="4556"/>
    <lineage>
        <taxon>Eukaryota</taxon>
        <taxon>Viridiplantae</taxon>
        <taxon>Streptophyta</taxon>
        <taxon>Embryophyta</taxon>
        <taxon>Tracheophyta</taxon>
        <taxon>Spermatophyta</taxon>
        <taxon>Magnoliopsida</taxon>
        <taxon>Liliopsida</taxon>
        <taxon>Poales</taxon>
        <taxon>Poaceae</taxon>
        <taxon>PACMAD clade</taxon>
        <taxon>Panicoideae</taxon>
        <taxon>Panicodae</taxon>
        <taxon>Paniceae</taxon>
        <taxon>Cenchrinae</taxon>
        <taxon>Setaria</taxon>
    </lineage>
</organism>
<keyword evidence="3" id="KW-1185">Reference proteome</keyword>
<name>A0A4U6UKU3_SETVI</name>
<sequence length="64" mass="7443">MPAPDFSLCLFLIPEHVLGADCRDGGLSDWGNSIALIYDIELRGFRWNRFWMKRLEQCPSSFCF</sequence>
<feature type="chain" id="PRO_5020336889" description="Secreted protein" evidence="1">
    <location>
        <begin position="20"/>
        <end position="64"/>
    </location>
</feature>
<feature type="signal peptide" evidence="1">
    <location>
        <begin position="1"/>
        <end position="19"/>
    </location>
</feature>
<keyword evidence="1" id="KW-0732">Signal</keyword>
<dbReference type="Gramene" id="TKW16991">
    <property type="protein sequence ID" value="TKW16991"/>
    <property type="gene ID" value="SEVIR_5G335800v2"/>
</dbReference>
<evidence type="ECO:0000313" key="3">
    <source>
        <dbReference type="Proteomes" id="UP000298652"/>
    </source>
</evidence>
<dbReference type="EMBL" id="CM016556">
    <property type="protein sequence ID" value="TKW16991.1"/>
    <property type="molecule type" value="Genomic_DNA"/>
</dbReference>
<evidence type="ECO:0000256" key="1">
    <source>
        <dbReference type="SAM" id="SignalP"/>
    </source>
</evidence>
<evidence type="ECO:0008006" key="4">
    <source>
        <dbReference type="Google" id="ProtNLM"/>
    </source>
</evidence>
<evidence type="ECO:0000313" key="2">
    <source>
        <dbReference type="EMBL" id="TKW16991.1"/>
    </source>
</evidence>
<protein>
    <recommendedName>
        <fullName evidence="4">Secreted protein</fullName>
    </recommendedName>
</protein>
<dbReference type="Proteomes" id="UP000298652">
    <property type="component" value="Chromosome 5"/>
</dbReference>